<reference evidence="1 2" key="1">
    <citation type="submission" date="2013-11" db="EMBL/GenBank/DDBJ databases">
        <title>Comparative genomics of Ignicoccus.</title>
        <authorList>
            <person name="Podar M."/>
        </authorList>
    </citation>
    <scope>NUCLEOTIDE SEQUENCE [LARGE SCALE GENOMIC DNA]</scope>
    <source>
        <strain evidence="1 2">DSM 13165</strain>
    </source>
</reference>
<gene>
    <name evidence="1" type="ORF">EYM_04245</name>
</gene>
<name>A0A0U3EAZ5_9CREN</name>
<accession>A0A0U3EAZ5</accession>
<protein>
    <submittedName>
        <fullName evidence="1">Uncharacterized protein</fullName>
    </submittedName>
</protein>
<keyword evidence="2" id="KW-1185">Reference proteome</keyword>
<dbReference type="STRING" id="940295.EYM_04245"/>
<dbReference type="EMBL" id="CP006867">
    <property type="protein sequence ID" value="ALU12478.1"/>
    <property type="molecule type" value="Genomic_DNA"/>
</dbReference>
<organism evidence="1 2">
    <name type="scientific">Ignicoccus islandicus DSM 13165</name>
    <dbReference type="NCBI Taxonomy" id="940295"/>
    <lineage>
        <taxon>Archaea</taxon>
        <taxon>Thermoproteota</taxon>
        <taxon>Thermoprotei</taxon>
        <taxon>Desulfurococcales</taxon>
        <taxon>Desulfurococcaceae</taxon>
        <taxon>Ignicoccus</taxon>
    </lineage>
</organism>
<dbReference type="AlphaFoldDB" id="A0A0U3EAZ5"/>
<dbReference type="Proteomes" id="UP000060778">
    <property type="component" value="Chromosome"/>
</dbReference>
<proteinExistence type="predicted"/>
<sequence>MVFRNGTDIYTIINWQKDLHLEGQASVIYKLKIVTQTVTPTSCIVVIGTKVLDAPIMDAGNYFLVSFPEKAELMQCSGIAEMNETYVGKEVVLDVFVTINTATFYSLRQIISITIAHDEWKRVNWTQILPSPAELMPSCEVRCSQVYATMYVSRGAITSSGKIVLPETSFKAMGFLKPCLGEIPILSINELRTITYNFVTSFTPIFKPLENANSETSSIPIVSLMIIMSYSIWRLKGRRKIITYVSHERNG</sequence>
<evidence type="ECO:0000313" key="1">
    <source>
        <dbReference type="EMBL" id="ALU12478.1"/>
    </source>
</evidence>
<evidence type="ECO:0000313" key="2">
    <source>
        <dbReference type="Proteomes" id="UP000060778"/>
    </source>
</evidence>
<dbReference type="KEGG" id="iis:EYM_04245"/>